<dbReference type="GO" id="GO:0019752">
    <property type="term" value="P:carboxylic acid metabolic process"/>
    <property type="evidence" value="ECO:0007669"/>
    <property type="project" value="TreeGrafter"/>
</dbReference>
<accession>A0A917F0E0</accession>
<comment type="caution">
    <text evidence="2">The sequence shown here is derived from an EMBL/GenBank/DDBJ whole genome shotgun (WGS) entry which is preliminary data.</text>
</comment>
<dbReference type="EMBL" id="BMKQ01000001">
    <property type="protein sequence ID" value="GGF35884.1"/>
    <property type="molecule type" value="Genomic_DNA"/>
</dbReference>
<reference evidence="2" key="1">
    <citation type="journal article" date="2014" name="Int. J. Syst. Evol. Microbiol.">
        <title>Complete genome sequence of Corynebacterium casei LMG S-19264T (=DSM 44701T), isolated from a smear-ripened cheese.</title>
        <authorList>
            <consortium name="US DOE Joint Genome Institute (JGI-PGF)"/>
            <person name="Walter F."/>
            <person name="Albersmeier A."/>
            <person name="Kalinowski J."/>
            <person name="Ruckert C."/>
        </authorList>
    </citation>
    <scope>NUCLEOTIDE SEQUENCE</scope>
    <source>
        <strain evidence="2">CGMCC 1.16067</strain>
    </source>
</reference>
<sequence>MTVRVSVWSGPRNISTAMMRSWENRPDCTVVDEPFYAAYLARTGLEHPGRDEVLASQPTDPADVVAALLGPCPTPVHYAKQMSHHVLPDDVGWLPEVRHVLLVRDPREVVASYVRSREACEPEDIGLLQQQRMLVHLPDDTPVVDAADFLRDPEAHLRWLCDWLGLDFTAAMLDWPAGPRASDGVWAPYWYDAVLASTGFAAYAPRAVDLSAHDAAVAEACRPAYDELRERRLRI</sequence>
<dbReference type="Proteomes" id="UP000649179">
    <property type="component" value="Unassembled WGS sequence"/>
</dbReference>
<dbReference type="PANTHER" id="PTHR42743:SF11">
    <property type="entry name" value="AMINODEOXYCHORISMATE LYASE"/>
    <property type="match status" value="1"/>
</dbReference>
<protein>
    <submittedName>
        <fullName evidence="2">Branched chain amino acid aminotransferase</fullName>
    </submittedName>
</protein>
<evidence type="ECO:0000313" key="3">
    <source>
        <dbReference type="Proteomes" id="UP000649179"/>
    </source>
</evidence>
<dbReference type="SUPFAM" id="SSF52540">
    <property type="entry name" value="P-loop containing nucleoside triphosphate hydrolases"/>
    <property type="match status" value="1"/>
</dbReference>
<evidence type="ECO:0000256" key="1">
    <source>
        <dbReference type="ARBA" id="ARBA00009320"/>
    </source>
</evidence>
<dbReference type="RefSeq" id="WP_188778238.1">
    <property type="nucleotide sequence ID" value="NZ_BMKQ01000001.1"/>
</dbReference>
<keyword evidence="2" id="KW-0032">Aminotransferase</keyword>
<comment type="similarity">
    <text evidence="1">Belongs to the class-IV pyridoxal-phosphate-dependent aminotransferase family.</text>
</comment>
<dbReference type="AlphaFoldDB" id="A0A917F0E0"/>
<gene>
    <name evidence="2" type="ORF">GCM10011519_06780</name>
</gene>
<dbReference type="InterPro" id="IPR027417">
    <property type="entry name" value="P-loop_NTPase"/>
</dbReference>
<reference evidence="2" key="2">
    <citation type="submission" date="2020-09" db="EMBL/GenBank/DDBJ databases">
        <authorList>
            <person name="Sun Q."/>
            <person name="Zhou Y."/>
        </authorList>
    </citation>
    <scope>NUCLEOTIDE SEQUENCE</scope>
    <source>
        <strain evidence="2">CGMCC 1.16067</strain>
    </source>
</reference>
<keyword evidence="3" id="KW-1185">Reference proteome</keyword>
<dbReference type="InterPro" id="IPR050571">
    <property type="entry name" value="Class-IV_PLP-Dep_Aminotrnsfr"/>
</dbReference>
<proteinExistence type="inferred from homology"/>
<dbReference type="PANTHER" id="PTHR42743">
    <property type="entry name" value="AMINO-ACID AMINOTRANSFERASE"/>
    <property type="match status" value="1"/>
</dbReference>
<evidence type="ECO:0000313" key="2">
    <source>
        <dbReference type="EMBL" id="GGF35884.1"/>
    </source>
</evidence>
<dbReference type="Gene3D" id="3.40.50.300">
    <property type="entry name" value="P-loop containing nucleotide triphosphate hydrolases"/>
    <property type="match status" value="1"/>
</dbReference>
<organism evidence="2 3">
    <name type="scientific">Marmoricola endophyticus</name>
    <dbReference type="NCBI Taxonomy" id="2040280"/>
    <lineage>
        <taxon>Bacteria</taxon>
        <taxon>Bacillati</taxon>
        <taxon>Actinomycetota</taxon>
        <taxon>Actinomycetes</taxon>
        <taxon>Propionibacteriales</taxon>
        <taxon>Nocardioidaceae</taxon>
        <taxon>Marmoricola</taxon>
    </lineage>
</organism>
<dbReference type="GO" id="GO:0008483">
    <property type="term" value="F:transaminase activity"/>
    <property type="evidence" value="ECO:0007669"/>
    <property type="project" value="UniProtKB-KW"/>
</dbReference>
<name>A0A917F0E0_9ACTN</name>
<dbReference type="Pfam" id="PF19798">
    <property type="entry name" value="Sulfotransfer_5"/>
    <property type="match status" value="1"/>
</dbReference>
<keyword evidence="2" id="KW-0808">Transferase</keyword>